<feature type="domain" description="K+ potassium transporter C-terminal" evidence="15">
    <location>
        <begin position="499"/>
        <end position="648"/>
    </location>
</feature>
<evidence type="ECO:0000259" key="15">
    <source>
        <dbReference type="Pfam" id="PF22776"/>
    </source>
</evidence>
<evidence type="ECO:0000256" key="12">
    <source>
        <dbReference type="HAMAP-Rule" id="MF_01522"/>
    </source>
</evidence>
<dbReference type="InParanoid" id="A0A423PM55"/>
<comment type="subcellular location">
    <subcellularLocation>
        <location evidence="12">Cell membrane</location>
        <topology evidence="12">Multi-pass membrane protein</topology>
    </subcellularLocation>
    <subcellularLocation>
        <location evidence="1">Membrane</location>
        <topology evidence="1">Multi-pass membrane protein</topology>
    </subcellularLocation>
</comment>
<protein>
    <recommendedName>
        <fullName evidence="12">Probable potassium transport system protein Kup</fullName>
    </recommendedName>
</protein>
<dbReference type="InterPro" id="IPR053951">
    <property type="entry name" value="K_trans_N"/>
</dbReference>
<keyword evidence="17" id="KW-1185">Reference proteome</keyword>
<dbReference type="Pfam" id="PF22776">
    <property type="entry name" value="K_trans_C"/>
    <property type="match status" value="1"/>
</dbReference>
<dbReference type="GO" id="GO:0015079">
    <property type="term" value="F:potassium ion transmembrane transporter activity"/>
    <property type="evidence" value="ECO:0007669"/>
    <property type="project" value="UniProtKB-UniRule"/>
</dbReference>
<evidence type="ECO:0000256" key="8">
    <source>
        <dbReference type="ARBA" id="ARBA00022958"/>
    </source>
</evidence>
<evidence type="ECO:0000256" key="1">
    <source>
        <dbReference type="ARBA" id="ARBA00004141"/>
    </source>
</evidence>
<dbReference type="Pfam" id="PF02705">
    <property type="entry name" value="K_trans"/>
    <property type="match status" value="1"/>
</dbReference>
<dbReference type="GO" id="GO:0005886">
    <property type="term" value="C:plasma membrane"/>
    <property type="evidence" value="ECO:0007669"/>
    <property type="project" value="UniProtKB-SubCell"/>
</dbReference>
<evidence type="ECO:0000256" key="6">
    <source>
        <dbReference type="ARBA" id="ARBA00022692"/>
    </source>
</evidence>
<dbReference type="RefSeq" id="WP_123658672.1">
    <property type="nucleotide sequence ID" value="NZ_AYKG01000034.1"/>
</dbReference>
<feature type="transmembrane region" description="Helical" evidence="12">
    <location>
        <begin position="391"/>
        <end position="413"/>
    </location>
</feature>
<gene>
    <name evidence="16" type="primary">trkD</name>
    <name evidence="12" type="synonym">kup</name>
    <name evidence="16" type="ORF">SAJA_10945</name>
</gene>
<feature type="transmembrane region" description="Helical" evidence="12">
    <location>
        <begin position="422"/>
        <end position="443"/>
    </location>
</feature>
<dbReference type="FunCoup" id="A0A423PM55">
    <property type="interactions" value="94"/>
</dbReference>
<evidence type="ECO:0000256" key="11">
    <source>
        <dbReference type="ARBA" id="ARBA00023136"/>
    </source>
</evidence>
<feature type="compositionally biased region" description="Basic and acidic residues" evidence="13">
    <location>
        <begin position="1"/>
        <end position="29"/>
    </location>
</feature>
<comment type="caution">
    <text evidence="16">The sequence shown here is derived from an EMBL/GenBank/DDBJ whole genome shotgun (WGS) entry which is preliminary data.</text>
</comment>
<organism evidence="16 17">
    <name type="scientific">Salinisphaera japonica YTM-1</name>
    <dbReference type="NCBI Taxonomy" id="1209778"/>
    <lineage>
        <taxon>Bacteria</taxon>
        <taxon>Pseudomonadati</taxon>
        <taxon>Pseudomonadota</taxon>
        <taxon>Gammaproteobacteria</taxon>
        <taxon>Salinisphaerales</taxon>
        <taxon>Salinisphaeraceae</taxon>
        <taxon>Salinisphaera</taxon>
    </lineage>
</organism>
<dbReference type="AlphaFoldDB" id="A0A423PM55"/>
<evidence type="ECO:0000256" key="7">
    <source>
        <dbReference type="ARBA" id="ARBA00022847"/>
    </source>
</evidence>
<evidence type="ECO:0000313" key="17">
    <source>
        <dbReference type="Proteomes" id="UP000285310"/>
    </source>
</evidence>
<sequence length="648" mass="70392">MNTPDHHEDSLAKRPPDDADAASHHDTAGKSRPALPALSLAALGIVYGDIGTSPIYALREAFFAHAAIDTRAASIYGVLSLMFWSLIIVISIKYLSVVMRASNNGEGGIIALVALLNPWKTERGSRRYLLMLMGLFGAALLYGDGTITPAISVLSAIEGLEVATPAFTPYIVPITIVILVGLFSIQRQGTARVGAWFGPVMLVWFATLAMLGISGILHHPAILAAVNPAYAWTFFATNGFAGFLVMGTVFLVVTGGEALYADMGHFGLAPIRAAWFVVVLPGLLLNYFGQGALMLAHPDTQQPFYALAPDWALLPVVGIATLATVIASQAGISGVFSLTRQAIQLGQLPRMRIVQTSRESYGQIYIPVINVLLMIATIGLVIGFQRSDHLASAYGVAVSLDMVITTILAFFVAYRWDWFPKLAGVVAVGLLVVDVSFFGANVFKIPDGGWYPLLMAGLIFFVMATWRTGRAIVRARLDAQSEPIERFIDNLSPDLVRIPGTAVFMSVSGQKTPAMLAHHLRLNRCLHEQALIVTVHIMDVPRVPAADRIRIAGLADGFYRIDLYYGFIQATNVPVGLRLCQEFGVDIDLEATTFYVGRESLIPDSQVPGMPVWRERLFAFMARNANSATQQFHLPSERVVELGIQIRL</sequence>
<keyword evidence="9 12" id="KW-1133">Transmembrane helix</keyword>
<evidence type="ECO:0000256" key="10">
    <source>
        <dbReference type="ARBA" id="ARBA00023065"/>
    </source>
</evidence>
<dbReference type="PANTHER" id="PTHR30540:SF79">
    <property type="entry name" value="LOW AFFINITY POTASSIUM TRANSPORT SYSTEM PROTEIN KUP"/>
    <property type="match status" value="1"/>
</dbReference>
<feature type="transmembrane region" description="Helical" evidence="12">
    <location>
        <begin position="167"/>
        <end position="185"/>
    </location>
</feature>
<dbReference type="OrthoDB" id="9805577at2"/>
<evidence type="ECO:0000313" key="16">
    <source>
        <dbReference type="EMBL" id="ROO26581.1"/>
    </source>
</evidence>
<proteinExistence type="inferred from homology"/>
<feature type="region of interest" description="Disordered" evidence="13">
    <location>
        <begin position="1"/>
        <end position="30"/>
    </location>
</feature>
<dbReference type="EMBL" id="AYKG01000034">
    <property type="protein sequence ID" value="ROO26581.1"/>
    <property type="molecule type" value="Genomic_DNA"/>
</dbReference>
<keyword evidence="8 12" id="KW-0630">Potassium</keyword>
<comment type="function">
    <text evidence="12">Transport of potassium into the cell. Likely operates as a K(+):H(+) symporter.</text>
</comment>
<evidence type="ECO:0000256" key="2">
    <source>
        <dbReference type="ARBA" id="ARBA00007019"/>
    </source>
</evidence>
<evidence type="ECO:0000256" key="3">
    <source>
        <dbReference type="ARBA" id="ARBA00022448"/>
    </source>
</evidence>
<comment type="similarity">
    <text evidence="2 12">Belongs to the HAK/KUP transporter (TC 2.A.72) family.</text>
</comment>
<keyword evidence="11 12" id="KW-0472">Membrane</keyword>
<dbReference type="InterPro" id="IPR003855">
    <property type="entry name" value="K+_transporter"/>
</dbReference>
<feature type="transmembrane region" description="Helical" evidence="12">
    <location>
        <begin position="128"/>
        <end position="147"/>
    </location>
</feature>
<accession>A0A423PM55</accession>
<dbReference type="InterPro" id="IPR023051">
    <property type="entry name" value="Kup"/>
</dbReference>
<keyword evidence="4 12" id="KW-1003">Cell membrane</keyword>
<evidence type="ECO:0000259" key="14">
    <source>
        <dbReference type="Pfam" id="PF02705"/>
    </source>
</evidence>
<feature type="transmembrane region" description="Helical" evidence="12">
    <location>
        <begin position="197"/>
        <end position="217"/>
    </location>
</feature>
<dbReference type="Proteomes" id="UP000285310">
    <property type="component" value="Unassembled WGS sequence"/>
</dbReference>
<evidence type="ECO:0000256" key="4">
    <source>
        <dbReference type="ARBA" id="ARBA00022475"/>
    </source>
</evidence>
<dbReference type="PANTHER" id="PTHR30540">
    <property type="entry name" value="OSMOTIC STRESS POTASSIUM TRANSPORTER"/>
    <property type="match status" value="1"/>
</dbReference>
<name>A0A423PM55_9GAMM</name>
<evidence type="ECO:0000256" key="5">
    <source>
        <dbReference type="ARBA" id="ARBA00022538"/>
    </source>
</evidence>
<feature type="domain" description="K+ potassium transporter integral membrane" evidence="14">
    <location>
        <begin position="39"/>
        <end position="489"/>
    </location>
</feature>
<dbReference type="GO" id="GO:0015293">
    <property type="term" value="F:symporter activity"/>
    <property type="evidence" value="ECO:0007669"/>
    <property type="project" value="UniProtKB-UniRule"/>
</dbReference>
<feature type="transmembrane region" description="Helical" evidence="12">
    <location>
        <begin position="316"/>
        <end position="343"/>
    </location>
</feature>
<dbReference type="InterPro" id="IPR053952">
    <property type="entry name" value="K_trans_C"/>
</dbReference>
<keyword evidence="6 12" id="KW-0812">Transmembrane</keyword>
<feature type="transmembrane region" description="Helical" evidence="12">
    <location>
        <begin position="449"/>
        <end position="466"/>
    </location>
</feature>
<feature type="transmembrane region" description="Helical" evidence="12">
    <location>
        <begin position="364"/>
        <end position="385"/>
    </location>
</feature>
<evidence type="ECO:0000256" key="9">
    <source>
        <dbReference type="ARBA" id="ARBA00022989"/>
    </source>
</evidence>
<dbReference type="HAMAP" id="MF_01522">
    <property type="entry name" value="Kup"/>
    <property type="match status" value="1"/>
</dbReference>
<reference evidence="16 17" key="1">
    <citation type="submission" date="2013-10" db="EMBL/GenBank/DDBJ databases">
        <title>Salinisphaera japonica YTM-1 Genome Sequencing.</title>
        <authorList>
            <person name="Lai Q."/>
            <person name="Li C."/>
            <person name="Shao Z."/>
        </authorList>
    </citation>
    <scope>NUCLEOTIDE SEQUENCE [LARGE SCALE GENOMIC DNA]</scope>
    <source>
        <strain evidence="16 17">YTM-1</strain>
    </source>
</reference>
<feature type="transmembrane region" description="Helical" evidence="12">
    <location>
        <begin position="229"/>
        <end position="253"/>
    </location>
</feature>
<comment type="catalytic activity">
    <reaction evidence="12">
        <text>K(+)(in) + H(+)(in) = K(+)(out) + H(+)(out)</text>
        <dbReference type="Rhea" id="RHEA:28490"/>
        <dbReference type="ChEBI" id="CHEBI:15378"/>
        <dbReference type="ChEBI" id="CHEBI:29103"/>
    </reaction>
</comment>
<feature type="transmembrane region" description="Helical" evidence="12">
    <location>
        <begin position="73"/>
        <end position="95"/>
    </location>
</feature>
<keyword evidence="7 12" id="KW-0769">Symport</keyword>
<feature type="transmembrane region" description="Helical" evidence="12">
    <location>
        <begin position="273"/>
        <end position="296"/>
    </location>
</feature>
<keyword evidence="10 12" id="KW-0406">Ion transport</keyword>
<keyword evidence="3 12" id="KW-0813">Transport</keyword>
<evidence type="ECO:0000256" key="13">
    <source>
        <dbReference type="SAM" id="MobiDB-lite"/>
    </source>
</evidence>
<keyword evidence="5 12" id="KW-0633">Potassium transport</keyword>